<comment type="catalytic activity">
    <reaction evidence="1">
        <text>1,6-anhydro-N-acetyl-beta-muramate + ATP + H2O = N-acetyl-D-muramate 6-phosphate + ADP + H(+)</text>
        <dbReference type="Rhea" id="RHEA:24952"/>
        <dbReference type="ChEBI" id="CHEBI:15377"/>
        <dbReference type="ChEBI" id="CHEBI:15378"/>
        <dbReference type="ChEBI" id="CHEBI:30616"/>
        <dbReference type="ChEBI" id="CHEBI:58690"/>
        <dbReference type="ChEBI" id="CHEBI:58722"/>
        <dbReference type="ChEBI" id="CHEBI:456216"/>
        <dbReference type="EC" id="2.7.1.170"/>
    </reaction>
</comment>
<dbReference type="GO" id="GO:0005524">
    <property type="term" value="F:ATP binding"/>
    <property type="evidence" value="ECO:0007669"/>
    <property type="project" value="UniProtKB-UniRule"/>
</dbReference>
<dbReference type="UniPathway" id="UPA00343"/>
<organism evidence="2 3">
    <name type="scientific">Leucothrix arctica</name>
    <dbReference type="NCBI Taxonomy" id="1481894"/>
    <lineage>
        <taxon>Bacteria</taxon>
        <taxon>Pseudomonadati</taxon>
        <taxon>Pseudomonadota</taxon>
        <taxon>Gammaproteobacteria</taxon>
        <taxon>Thiotrichales</taxon>
        <taxon>Thiotrichaceae</taxon>
        <taxon>Leucothrix</taxon>
    </lineage>
</organism>
<evidence type="ECO:0000313" key="2">
    <source>
        <dbReference type="EMBL" id="PWQ98296.1"/>
    </source>
</evidence>
<keyword evidence="3" id="KW-1185">Reference proteome</keyword>
<comment type="caution">
    <text evidence="2">The sequence shown here is derived from an EMBL/GenBank/DDBJ whole genome shotgun (WGS) entry which is preliminary data.</text>
</comment>
<dbReference type="CDD" id="cd24050">
    <property type="entry name" value="ASKHA_NBD_ANMK"/>
    <property type="match status" value="1"/>
</dbReference>
<keyword evidence="1" id="KW-0119">Carbohydrate metabolism</keyword>
<dbReference type="Proteomes" id="UP000245506">
    <property type="component" value="Unassembled WGS sequence"/>
</dbReference>
<dbReference type="GO" id="GO:0009254">
    <property type="term" value="P:peptidoglycan turnover"/>
    <property type="evidence" value="ECO:0007669"/>
    <property type="project" value="UniProtKB-UniRule"/>
</dbReference>
<keyword evidence="1" id="KW-0808">Transferase</keyword>
<dbReference type="EMBL" id="QGKL01000012">
    <property type="protein sequence ID" value="PWQ98296.1"/>
    <property type="molecule type" value="Genomic_DNA"/>
</dbReference>
<dbReference type="InterPro" id="IPR005338">
    <property type="entry name" value="Anhydro_N_Ac-Mur_kinase"/>
</dbReference>
<dbReference type="Pfam" id="PF03702">
    <property type="entry name" value="AnmK"/>
    <property type="match status" value="1"/>
</dbReference>
<evidence type="ECO:0000256" key="1">
    <source>
        <dbReference type="HAMAP-Rule" id="MF_01270"/>
    </source>
</evidence>
<dbReference type="PANTHER" id="PTHR30605:SF0">
    <property type="entry name" value="ANHYDRO-N-ACETYLMURAMIC ACID KINASE"/>
    <property type="match status" value="1"/>
</dbReference>
<gene>
    <name evidence="1" type="primary">anmK</name>
    <name evidence="2" type="ORF">DKT75_03960</name>
</gene>
<dbReference type="NCBIfam" id="NF007148">
    <property type="entry name" value="PRK09585.3-2"/>
    <property type="match status" value="1"/>
</dbReference>
<proteinExistence type="inferred from homology"/>
<reference evidence="2 3" key="1">
    <citation type="submission" date="2018-05" db="EMBL/GenBank/DDBJ databases">
        <title>Leucothrix arctica sp. nov., isolated from Arctic seawater.</title>
        <authorList>
            <person name="Choi A."/>
            <person name="Baek K."/>
        </authorList>
    </citation>
    <scope>NUCLEOTIDE SEQUENCE [LARGE SCALE GENOMIC DNA]</scope>
    <source>
        <strain evidence="2 3">IMCC9719</strain>
    </source>
</reference>
<dbReference type="GO" id="GO:0016773">
    <property type="term" value="F:phosphotransferase activity, alcohol group as acceptor"/>
    <property type="evidence" value="ECO:0007669"/>
    <property type="project" value="UniProtKB-UniRule"/>
</dbReference>
<dbReference type="GO" id="GO:0006040">
    <property type="term" value="P:amino sugar metabolic process"/>
    <property type="evidence" value="ECO:0007669"/>
    <property type="project" value="InterPro"/>
</dbReference>
<dbReference type="NCBIfam" id="NF007139">
    <property type="entry name" value="PRK09585.1-3"/>
    <property type="match status" value="1"/>
</dbReference>
<protein>
    <recommendedName>
        <fullName evidence="1">Anhydro-N-acetylmuramic acid kinase</fullName>
        <ecNumber evidence="1">2.7.1.170</ecNumber>
    </recommendedName>
    <alternativeName>
        <fullName evidence="1">AnhMurNAc kinase</fullName>
    </alternativeName>
</protein>
<dbReference type="UniPathway" id="UPA00544"/>
<dbReference type="HAMAP" id="MF_01270">
    <property type="entry name" value="AnhMurNAc_kinase"/>
    <property type="match status" value="1"/>
</dbReference>
<evidence type="ECO:0000313" key="3">
    <source>
        <dbReference type="Proteomes" id="UP000245506"/>
    </source>
</evidence>
<dbReference type="Gene3D" id="3.30.420.40">
    <property type="match status" value="2"/>
</dbReference>
<dbReference type="SUPFAM" id="SSF53067">
    <property type="entry name" value="Actin-like ATPase domain"/>
    <property type="match status" value="1"/>
</dbReference>
<feature type="binding site" evidence="1">
    <location>
        <begin position="31"/>
        <end position="38"/>
    </location>
    <ligand>
        <name>ATP</name>
        <dbReference type="ChEBI" id="CHEBI:30616"/>
    </ligand>
</feature>
<dbReference type="AlphaFoldDB" id="A0A317CIH3"/>
<dbReference type="InterPro" id="IPR043129">
    <property type="entry name" value="ATPase_NBD"/>
</dbReference>
<keyword evidence="1 2" id="KW-0418">Kinase</keyword>
<sequence>MFFTALQWKSLISTALLVADQIEHYIGIMSGTSMDAIDAVLVRFNTDNTLDTIHTHSQSFPDSLRQNLIELIQPSWTGSLSDIASLNAELGSIYGETVNQLLRDCDIAKDDITAIGNHGQTIWHQPEHEHAYSWQLGDANRISEASGITTVADFRNRDIAASGEGAPLVPAFHEAVFAHPKETRVIVNIGGIANISLLSPDKDVIGFDTGPGNGLMDAWCLKHLGKAYDENGKWAAQGSIIPELLTQMLADPYFARSFPKSTGKELFNLAWLAPFLSPEMAAEDVQATLLELTARSIVESVKAATDEITTMYVCGGGFKNKQLMARLQALLGDTKLDLTTSLGVDAEWVEAVAFAWLARQTILGLPGNLPSATGAKGFRVLGAIYPA</sequence>
<comment type="pathway">
    <text evidence="1">Amino-sugar metabolism; 1,6-anhydro-N-acetylmuramate degradation.</text>
</comment>
<accession>A0A317CIH3</accession>
<dbReference type="GO" id="GO:0016301">
    <property type="term" value="F:kinase activity"/>
    <property type="evidence" value="ECO:0007669"/>
    <property type="project" value="UniProtKB-KW"/>
</dbReference>
<dbReference type="PANTHER" id="PTHR30605">
    <property type="entry name" value="ANHYDRO-N-ACETYLMURAMIC ACID KINASE"/>
    <property type="match status" value="1"/>
</dbReference>
<name>A0A317CIH3_9GAMM</name>
<comment type="function">
    <text evidence="1">Catalyzes the specific phosphorylation of 1,6-anhydro-N-acetylmuramic acid (anhMurNAc) with the simultaneous cleavage of the 1,6-anhydro ring, generating MurNAc-6-P. Is required for the utilization of anhMurNAc either imported from the medium or derived from its own cell wall murein, and thus plays a role in cell wall recycling.</text>
</comment>
<keyword evidence="1" id="KW-0547">Nucleotide-binding</keyword>
<dbReference type="OrthoDB" id="9763949at2"/>
<comment type="similarity">
    <text evidence="1">Belongs to the anhydro-N-acetylmuramic acid kinase family.</text>
</comment>
<dbReference type="GO" id="GO:0097175">
    <property type="term" value="P:1,6-anhydro-N-acetyl-beta-muramic acid catabolic process"/>
    <property type="evidence" value="ECO:0007669"/>
    <property type="project" value="UniProtKB-UniRule"/>
</dbReference>
<dbReference type="EC" id="2.7.1.170" evidence="1"/>
<comment type="pathway">
    <text evidence="1">Cell wall biogenesis; peptidoglycan recycling.</text>
</comment>
<keyword evidence="1" id="KW-0067">ATP-binding</keyword>